<feature type="region of interest" description="Disordered" evidence="1">
    <location>
        <begin position="71"/>
        <end position="108"/>
    </location>
</feature>
<reference evidence="2" key="1">
    <citation type="submission" date="2022-10" db="EMBL/GenBank/DDBJ databases">
        <title>Culturing micro-colonial fungi from biological soil crusts in the Mojave desert and describing Neophaeococcomyces mojavensis, and introducing the new genera and species Taxawa tesnikishii.</title>
        <authorList>
            <person name="Kurbessoian T."/>
            <person name="Stajich J.E."/>
        </authorList>
    </citation>
    <scope>NUCLEOTIDE SEQUENCE</scope>
    <source>
        <strain evidence="2">TK_41</strain>
    </source>
</reference>
<evidence type="ECO:0000313" key="2">
    <source>
        <dbReference type="EMBL" id="KAJ9612415.1"/>
    </source>
</evidence>
<dbReference type="PANTHER" id="PTHR38116">
    <property type="entry name" value="CHROMOSOME 7, WHOLE GENOME SHOTGUN SEQUENCE"/>
    <property type="match status" value="1"/>
</dbReference>
<evidence type="ECO:0000313" key="3">
    <source>
        <dbReference type="Proteomes" id="UP001172673"/>
    </source>
</evidence>
<dbReference type="Pfam" id="PF11905">
    <property type="entry name" value="DUF3425"/>
    <property type="match status" value="1"/>
</dbReference>
<dbReference type="EMBL" id="JAPDRK010000005">
    <property type="protein sequence ID" value="KAJ9612415.1"/>
    <property type="molecule type" value="Genomic_DNA"/>
</dbReference>
<dbReference type="AlphaFoldDB" id="A0AA38XFA6"/>
<keyword evidence="3" id="KW-1185">Reference proteome</keyword>
<protein>
    <recommendedName>
        <fullName evidence="4">BZIP domain-containing protein</fullName>
    </recommendedName>
</protein>
<proteinExistence type="predicted"/>
<evidence type="ECO:0000256" key="1">
    <source>
        <dbReference type="SAM" id="MobiDB-lite"/>
    </source>
</evidence>
<feature type="compositionally biased region" description="Low complexity" evidence="1">
    <location>
        <begin position="81"/>
        <end position="99"/>
    </location>
</feature>
<sequence>MGINYAQVESDSWIHVQDPKKRKQIQDRLAQRARRKRIAESKRLLIIQEAQMQEIAEDAAAKEREMVDFEAQDETSQGFLSSSSNTTDTPSQSSSPASSGFTRDSRASMGADSRLLTRRVSNVHAALFNNGTILGLRCGIQVPVLSPPCTDKIPLPLHPTQLQMTVLHIPWIDRFPFPKMRDNAITHSCNGFDDEEFFCDIFTRESFEIKPESYSWDPTAWVMTNSFRDRWGFLFS</sequence>
<dbReference type="Proteomes" id="UP001172673">
    <property type="component" value="Unassembled WGS sequence"/>
</dbReference>
<dbReference type="InterPro" id="IPR021833">
    <property type="entry name" value="DUF3425"/>
</dbReference>
<gene>
    <name evidence="2" type="ORF">H2200_004012</name>
</gene>
<evidence type="ECO:0008006" key="4">
    <source>
        <dbReference type="Google" id="ProtNLM"/>
    </source>
</evidence>
<comment type="caution">
    <text evidence="2">The sequence shown here is derived from an EMBL/GenBank/DDBJ whole genome shotgun (WGS) entry which is preliminary data.</text>
</comment>
<dbReference type="PANTHER" id="PTHR38116:SF1">
    <property type="entry name" value="BZIP DOMAIN-CONTAINING PROTEIN"/>
    <property type="match status" value="1"/>
</dbReference>
<accession>A0AA38XFA6</accession>
<organism evidence="2 3">
    <name type="scientific">Cladophialophora chaetospira</name>
    <dbReference type="NCBI Taxonomy" id="386627"/>
    <lineage>
        <taxon>Eukaryota</taxon>
        <taxon>Fungi</taxon>
        <taxon>Dikarya</taxon>
        <taxon>Ascomycota</taxon>
        <taxon>Pezizomycotina</taxon>
        <taxon>Eurotiomycetes</taxon>
        <taxon>Chaetothyriomycetidae</taxon>
        <taxon>Chaetothyriales</taxon>
        <taxon>Herpotrichiellaceae</taxon>
        <taxon>Cladophialophora</taxon>
    </lineage>
</organism>
<name>A0AA38XFA6_9EURO</name>